<proteinExistence type="predicted"/>
<dbReference type="SMART" id="SM00912">
    <property type="entry name" value="Haemagg_act"/>
    <property type="match status" value="1"/>
</dbReference>
<comment type="subcellular location">
    <subcellularLocation>
        <location evidence="1">Secreted</location>
    </subcellularLocation>
</comment>
<dbReference type="InterPro" id="IPR012334">
    <property type="entry name" value="Pectin_lyas_fold"/>
</dbReference>
<dbReference type="RefSeq" id="WP_136385491.1">
    <property type="nucleotide sequence ID" value="NZ_SSOD01000010.1"/>
</dbReference>
<feature type="compositionally biased region" description="Basic and acidic residues" evidence="4">
    <location>
        <begin position="4338"/>
        <end position="4355"/>
    </location>
</feature>
<evidence type="ECO:0000259" key="6">
    <source>
        <dbReference type="SMART" id="SM00912"/>
    </source>
</evidence>
<evidence type="ECO:0000256" key="5">
    <source>
        <dbReference type="SAM" id="SignalP"/>
    </source>
</evidence>
<feature type="compositionally biased region" description="Polar residues" evidence="4">
    <location>
        <begin position="68"/>
        <end position="82"/>
    </location>
</feature>
<dbReference type="GO" id="GO:0005576">
    <property type="term" value="C:extracellular region"/>
    <property type="evidence" value="ECO:0007669"/>
    <property type="project" value="UniProtKB-SubCell"/>
</dbReference>
<dbReference type="Gene3D" id="2.160.20.10">
    <property type="entry name" value="Single-stranded right-handed beta-helix, Pectin lyase-like"/>
    <property type="match status" value="2"/>
</dbReference>
<gene>
    <name evidence="7" type="ORF">E6O51_13325</name>
</gene>
<accession>A0A4S4ALP4</accession>
<evidence type="ECO:0000256" key="4">
    <source>
        <dbReference type="SAM" id="MobiDB-lite"/>
    </source>
</evidence>
<keyword evidence="3 5" id="KW-0732">Signal</keyword>
<protein>
    <submittedName>
        <fullName evidence="7">Filamentous hemagglutinin N-terminal domain-containing protein</fullName>
    </submittedName>
</protein>
<dbReference type="Proteomes" id="UP000307956">
    <property type="component" value="Unassembled WGS sequence"/>
</dbReference>
<dbReference type="Pfam" id="PF12545">
    <property type="entry name" value="DUF3739"/>
    <property type="match status" value="1"/>
</dbReference>
<dbReference type="OrthoDB" id="8672993at2"/>
<keyword evidence="8" id="KW-1185">Reference proteome</keyword>
<feature type="chain" id="PRO_5020889783" evidence="5">
    <location>
        <begin position="40"/>
        <end position="4355"/>
    </location>
</feature>
<evidence type="ECO:0000313" key="8">
    <source>
        <dbReference type="Proteomes" id="UP000307956"/>
    </source>
</evidence>
<evidence type="ECO:0000256" key="3">
    <source>
        <dbReference type="ARBA" id="ARBA00022729"/>
    </source>
</evidence>
<dbReference type="SUPFAM" id="SSF51126">
    <property type="entry name" value="Pectin lyase-like"/>
    <property type="match status" value="1"/>
</dbReference>
<feature type="region of interest" description="Disordered" evidence="4">
    <location>
        <begin position="4328"/>
        <end position="4355"/>
    </location>
</feature>
<keyword evidence="2" id="KW-0964">Secreted</keyword>
<dbReference type="Pfam" id="PF05860">
    <property type="entry name" value="TPS"/>
    <property type="match status" value="1"/>
</dbReference>
<comment type="caution">
    <text evidence="7">The sequence shown here is derived from an EMBL/GenBank/DDBJ whole genome shotgun (WGS) entry which is preliminary data.</text>
</comment>
<dbReference type="PANTHER" id="PTHR12338">
    <property type="entry name" value="AUTOTRANSPORTER"/>
    <property type="match status" value="1"/>
</dbReference>
<evidence type="ECO:0000313" key="7">
    <source>
        <dbReference type="EMBL" id="THF60457.1"/>
    </source>
</evidence>
<feature type="region of interest" description="Disordered" evidence="4">
    <location>
        <begin position="60"/>
        <end position="82"/>
    </location>
</feature>
<dbReference type="EMBL" id="SSOD01000010">
    <property type="protein sequence ID" value="THF60457.1"/>
    <property type="molecule type" value="Genomic_DNA"/>
</dbReference>
<dbReference type="InterPro" id="IPR011050">
    <property type="entry name" value="Pectin_lyase_fold/virulence"/>
</dbReference>
<dbReference type="InterPro" id="IPR050909">
    <property type="entry name" value="Bact_Autotransporter_VF"/>
</dbReference>
<dbReference type="InterPro" id="IPR021026">
    <property type="entry name" value="Filamn_hemagglutn_DUF3739"/>
</dbReference>
<feature type="signal peptide" evidence="5">
    <location>
        <begin position="1"/>
        <end position="39"/>
    </location>
</feature>
<sequence length="4355" mass="446234">MKKKLCRQSASYRFFRRAPIAQAVALALAAGGLFSEAHAQQAFSPAWFAAKGANQATATATGLLPNGNPVSSLTSPQGQSNAARERLQTSIANLNTAAQAIALQQALQAQARQAALLRPSSVPDGLGEGGLKIDENELTKGWSNANAPTQTMEGGQTTVTIEQTADKAILNWETFNVGRNTTVNFEQDANWAVLNRVNDPNARPSQIQGQIKADGTVFILNRNGVVFEGSSQVNVRNLVAAAANITDAQFQDNGLYGASATTPTFTGAGGAVKVEQGALIQTHTPQSVTQGGGYVLLLGKEVENAGEIVTRRGQTALAAGDSFIIRRGVGTDGNQASTTRGNEVTASGSGTVTNAGLIQAATGDVTLTGAEVRQQGVILASTSVDTRGTVHLTATDADGKITLGEGSATAILLEDTDATALDSQRDSLLAPAVDNLPDQNIVAADAYRRDQSLVEIKSGGTVDFEGGSLTLATGGQIAVDAGTRALVRDGAILDVSGAVGVQVAMEANSVKINIQGNEQRDAPVNRDGTHLNNSDVWIDVRDLVFVPAGTNGYESDRWYTAGGLLEVGGYLGLQGHGVGQWMAQGGTVRFTGNDVVTQLGSKINLSGGTLDVQTGSIRQSWLKGADGQLYEVSSAPGDLLYTGLYRGFENNHERWGQTEYWYNPIIAPTSRLENGYTVGRDAGTLVIGTKNAVLEGEIVGDTFQGNRQTQAAQQGLDGYHQSQKAVARGASLVVGSYTPYYVKDSGTLQHGLTATANTLQDVILGTAAEKIAAGLELDSVLPEDREGVLYLDTAQLNGFELGVVKIAARNGIAVDGELNVAPAGEITLYGPQVNVNADLTAHGGTIRLGNVLNQVASSYRIEDTTLAVPAGTTVAVTVAEGVTLDTSGLWSNLVLEPENIANLPYQNGGSVSIRSSGDVTLGAGSLIDVSSGAALLGDGSFTGGRGGNIRLQAGAQQAQGGTLTLDGTLAGHGVNGGGTLTLQHGGTVVVGGEVLQAEGWLEAGEAAPVSLALDEPLTVAAGDLLPVAATYTQVVAGQVLDSAITYSNTGHTLEIVVGPGGWDLTGTNMDIYINGSNSSTSRYRGNTGTRKVVPEGAVVTRINAGTLPAGYEIPASVAALPSPAYTVAAGQPALVETVIPAGSLLKAGTVLAQRVAVRPPLTLESERFRSGFSHYDVTGQHGLLVAEGSRIDVAMPVYRLADGALQAATGSDPATALELWTPPLYLEDPARGVLTQRQGASLSLQAGTSASPADDMASVEARVGRGAVITVDPGQSIAVRSIGQLTMNGALQAWGGRIELGSVNVGGVEAARLRAAGHGRSIWIGGEAVLDAAGRASVATDALGRRYGIVDAGGEIVVGSGFDHEAGEIAALSDLFVVVREGALLDVSGAGAVLDVPGQGAVTVAGAGGAITLASSNGLYVDGALRAEAGGAGAAGGSLTLVLDTPFYRSDSVRDRVQRARDLVLVQERSGGALPSGIDANEAADLLAYGHGVFGVNQISDSGFDRLTLASDGGISFESDLSLQLGQSLNLYAQVLGLTEAAPQESRVELAAPYVRLAGYGSSGGGDGLIHPTILGGLSSQAPAGRLTIQAGRLLDLGGLTIGGLYSGGGTVMDRRAFEHVEFASVGDLRLLGGDFHTPGNLTLAAAQIYPVTGAIAGVYAGWHGNNADFDPERVLTLARTTDEIPAVPYSAFGSLTLGAATIDQGGILRAPLGELALGTSRAGIRNTQAVNLLDGSLTSVSAAGLVMPYGGTSDGVTWYYDGEEIELQGVGSPRAGSVTLLGKYVDVREGAVIDISGGGELTGAGFVSGRGGSTDARYHPLVQVGSGGFTLPGLSSNPVYAIVPGVQAPAAPAGGESGVADLLVGQQITIGAGVPGVPAGTYTLLPSTYALLPGAFRVEFNGLSGQGAAMATQALRNGSWATSGMLSIAGTDIHDNLFRQVILTPANVLRTYSQYDETSYAEFARADAATLGVPRAQIEADAKQLRLRFTNRDPDSEALSLSFAGTVLGEAAEGGHGSTAAVIGASTNARIEILGDDAAPSSDFGIAVRASDLNGIEVNRLTIGSVPVVVYGQSGNLVRFVGGPGVVDPAASIAIRSGVRLSAPEVMLVSRSSLGSNNAILIEQGAIISTLGQGATAYDSTDGFIYQPESVGVVAVSNGTLQWLAPEADLIGRGPSRILVGACASGDCTGTTQLYSEGSIAFVTDNDFQLDDAVRYGTRHLSLAVGAFNIGSGEALADAAARGALTPGLVLNQQVMERLLQGDTSVGAPALETLELIAGRSVNFFDIVTLSTLDADGNSLLDNLLLTTPAIYGYGAANDVALIRTGHLIWNGSDQAPGAVAAGGAGTGSGTFQVEAERISFGYGPWGQPDGVSSLGRLALGFAHVNLLASERITANNAGTLAVYQSQGEHVAGEGRQYSGGNLNVVTPLWTGEAGSVNKITAGGAITVSAASGAADPATVSDLGAELSLTAGAGLSLDTTVALPSGKLTLAAENDVVLGGSARLDLSGRSVEFFDDEEANQYSWGGDVTLESTAGNVRQAAGAVIDLSAEYNQAGRLTAIALAESAGTLDLQGAILGGASGYYEAGGTWVPYLDGGIEVRAQSLGAGSLSDAFAALNQRLNDGKVFGLRSFQIKRGDLTIGNELKANQIEVSLDGGHLTVAGTVDASGGRVGSIRLAGRNGLTIGGNGMLDAHGTLLRLDSYGKIIDAPNRAIVELNSGNGVLTLAEGARMDLRHGTADARVQADPSLHDGRALGTVELFAPRLGGATGGDVAIDARGALDVQGAKSIALNAVQRYDDADYGSDPAAGGRPYQVIDQAYLDGKHAESTAFIDAALGNANLLNAKLAGLNNATYRDVFHLRPGVEIVSRTPDGDIVVSGDLDLSGHRYASLNPHTQQITTVYGSGEPGALVIRAGGDLNIYGSINDGFAPPPDTPDDNGWVLTPGVQAYGGDVIVPGAGVVLAEGTRFLPGKTLNYDLPIQAATLAAGTELPAQAVLAAALEVPAGTVLSADVTLPDGTVHRAGTVLGEALPLPAGSRLDAGFRLPAATSLAAMVWPAGVPLPNRATSNPNTDPDGVFLAGALQLPVGALIPSMTDVKLVDDIPSVALRPTGDGGLMGRNWAVAAMLPEGSLSWSMRLVAGADVEAADSRRARPRADGSLVLADTHYGLYERTEIVGGEGAWYIAGTDELVPEDTWGLDPATACSWGYYTCEYRVVGGEEFVVPYPVAQHFSVLRTGTGDLDLIAGGNMALHSLYGVYTAGTSTASRAGDAAQAFDRARGTATGPADGTYLGTSGSADAAVGAAYEALVDGGGTYAAWYPDDGGNLLLNVGGNLIGDIQASYRPAYSGEELRPQRSSADVGNWLWRQGSGDTVGVDPIHTSWWINFGTYVQGAGVSNDSYGLSSAEKNAVAAIPELVGFTGLGTLGGGNLTVQVAGDAGLLDRRGTSRSAAEGRQRSQGLVVVVGSTGRVLSDGELLLTGGGDLRIDVDGALNPGLAARATATSGTSSDAADYRVQNVDLNGVLGNLRGGLQLQTGEMGGVALTYFTTVAGQVDSREARAFDPFTASLGTATGGPVLMLGDSAAYLTTRGDLVVAGTGDPGRVALPHALPYVANGVAQESGGYAWFSLWTDNTAINLFSAGGDVTPSVQLSEVPVNGSGIALGGKNHTATDGRFVWPGQLSVTAADGSVFFGKSALGMATSNQYNTAYSLLLAPSGNARLEILAGDSIYASGYVVSRSAAAQDVVPTVFRPAFGVFTSGGGLTSMHNLAPDAIRPTTNMFSLFAFGPNTASNAAAAADDPVRIYAREGDIVGLGTGEILTFYGPRTGQTWYEGAGPVWMRAGRDIVRSGSLIGTEIIAPDELGRTPSSTQSVVRGTGNNLFVHGQANDVSIVEAGRDILFSNFDVAGPGTLEISAGRNIVMVGQTEGGAYGETRVRSLGPVVPGDDRPGASIVVQAGLGDRGADWRGFLDLYLDPANRAETGVPLEAQAGKVAHTYEEDLAGWLAARYGFEGTAEEALAYFAGLPAEQQRIFARRVYFAELRAGGREYNDADGPRFGSYLRGRNAIAALFPDEGGYSGDLLAYGGAGIHTYAGGDIQVLTPGGAQTYGVEGDVPPSTAGVITQGQGDIQMYSQGSILLGLSRIMTTFGGDIFAWSAEGDINAGRGAKTTVVYTPPLRVYDQWGNVTLSPQTPSTGAGIATLNPIPEVPPGDVDLIAPLGTIDAGEAGIRVSGNVNLAALQVVNAENIQVQGEATGLPVVASVNIGALTSASAAANSATQAAQDMARNQTRQARPSIISVQVLGFGEATSSIEAPRDAREPRAQYASYDPDSAFQFLGTDERHRLTEAERRNLERQ</sequence>
<dbReference type="NCBIfam" id="TIGR01901">
    <property type="entry name" value="adhes_NPXG"/>
    <property type="match status" value="1"/>
</dbReference>
<evidence type="ECO:0000256" key="1">
    <source>
        <dbReference type="ARBA" id="ARBA00004613"/>
    </source>
</evidence>
<feature type="domain" description="Filamentous haemagglutinin FhaB/tRNA nuclease CdiA-like TPS" evidence="6">
    <location>
        <begin position="135"/>
        <end position="249"/>
    </location>
</feature>
<reference evidence="7 8" key="1">
    <citation type="submission" date="2019-04" db="EMBL/GenBank/DDBJ databases">
        <title>Azoarcus rhizosphaerae sp. nov. isolated from rhizosphere of Ficus religiosa.</title>
        <authorList>
            <person name="Lin S.-Y."/>
            <person name="Hameed A."/>
            <person name="Hsu Y.-H."/>
            <person name="Young C.-C."/>
        </authorList>
    </citation>
    <scope>NUCLEOTIDE SEQUENCE [LARGE SCALE GENOMIC DNA]</scope>
    <source>
        <strain evidence="7 8">CC-YHH848</strain>
    </source>
</reference>
<dbReference type="InterPro" id="IPR008638">
    <property type="entry name" value="FhaB/CdiA-like_TPS"/>
</dbReference>
<dbReference type="PANTHER" id="PTHR12338:SF8">
    <property type="entry name" value="HEME_HEMOPEXIN-BINDING PROTEIN"/>
    <property type="match status" value="1"/>
</dbReference>
<name>A0A4S4ALP4_9RHOO</name>
<evidence type="ECO:0000256" key="2">
    <source>
        <dbReference type="ARBA" id="ARBA00022525"/>
    </source>
</evidence>
<organism evidence="7 8">
    <name type="scientific">Pseudothauera rhizosphaerae</name>
    <dbReference type="NCBI Taxonomy" id="2565932"/>
    <lineage>
        <taxon>Bacteria</taxon>
        <taxon>Pseudomonadati</taxon>
        <taxon>Pseudomonadota</taxon>
        <taxon>Betaproteobacteria</taxon>
        <taxon>Rhodocyclales</taxon>
        <taxon>Zoogloeaceae</taxon>
        <taxon>Pseudothauera</taxon>
    </lineage>
</organism>